<reference evidence="5 6" key="1">
    <citation type="submission" date="2024-03" db="EMBL/GenBank/DDBJ databases">
        <title>Complete genome sequence of the green alga Chloropicon roscoffensis RCC1871.</title>
        <authorList>
            <person name="Lemieux C."/>
            <person name="Pombert J.-F."/>
            <person name="Otis C."/>
            <person name="Turmel M."/>
        </authorList>
    </citation>
    <scope>NUCLEOTIDE SEQUENCE [LARGE SCALE GENOMIC DNA]</scope>
    <source>
        <strain evidence="5 6">RCC1871</strain>
    </source>
</reference>
<comment type="subcellular location">
    <subcellularLocation>
        <location evidence="1">Golgi apparatus membrane</location>
        <topology evidence="1">Single-pass type II membrane protein</topology>
    </subcellularLocation>
</comment>
<dbReference type="Pfam" id="PF03016">
    <property type="entry name" value="Exostosin_GT47"/>
    <property type="match status" value="1"/>
</dbReference>
<gene>
    <name evidence="5" type="ORF">HKI87_08g53370</name>
</gene>
<evidence type="ECO:0000256" key="1">
    <source>
        <dbReference type="ARBA" id="ARBA00004323"/>
    </source>
</evidence>
<keyword evidence="6" id="KW-1185">Reference proteome</keyword>
<dbReference type="PANTHER" id="PTHR11062:SF281">
    <property type="entry name" value="EXOSTOSIN-LIKE 2"/>
    <property type="match status" value="1"/>
</dbReference>
<evidence type="ECO:0000313" key="5">
    <source>
        <dbReference type="EMBL" id="WZN63786.1"/>
    </source>
</evidence>
<accession>A0AAX4PCR4</accession>
<dbReference type="GO" id="GO:0016757">
    <property type="term" value="F:glycosyltransferase activity"/>
    <property type="evidence" value="ECO:0007669"/>
    <property type="project" value="InterPro"/>
</dbReference>
<dbReference type="InterPro" id="IPR004263">
    <property type="entry name" value="Exostosin"/>
</dbReference>
<keyword evidence="3" id="KW-0333">Golgi apparatus</keyword>
<sequence length="475" mass="55783">MGEENWRLMTLCLLTAVVALLMVLSIHLHQDVKYWQHLEEVSEKERAARISWEEYSEKVRKEAASEISEVTRRAGQGSARDCPPCNNRKCPPQEKCRTPSCPKCPSCKSECSPCPTSEVDPKTGFTFKIYIYDLPKEFHSDLKREQKRCVSDQYGTEIRIHEELLKSPLRTLDPDEADFFYIPIYGECYLFRENQRSGRDAMSNTNRWFRKALNIVVKETPYWNRTQGRDHIWTFPGARGPHIFKDWKRNIKKSIFLTPEGDRSLSEQFNTWKDIVIPGLEADEEFWSGKLKRDDSFDRDIFAFFKGTIHNRGGKSYSKGLRIILERLLKSEKDIVFAEQTPDCNRKCYKRMMRRSTFCLCPRGWSPWTLRAYQAMMVGCIPVVMANEIEFPYENSLDWKKLTVKIAEKDVNNTLSILRGIPQATIEEKRREIEKVWRMVAWQKPSKPGDAFHSVMRELEGKKRFMKVSSFTFWN</sequence>
<proteinExistence type="inferred from homology"/>
<name>A0AAX4PCR4_9CHLO</name>
<dbReference type="InterPro" id="IPR040911">
    <property type="entry name" value="Exostosin_GT47"/>
</dbReference>
<evidence type="ECO:0000259" key="4">
    <source>
        <dbReference type="Pfam" id="PF03016"/>
    </source>
</evidence>
<dbReference type="EMBL" id="CP151508">
    <property type="protein sequence ID" value="WZN63786.1"/>
    <property type="molecule type" value="Genomic_DNA"/>
</dbReference>
<comment type="similarity">
    <text evidence="2">Belongs to the glycosyltransferase 47 family.</text>
</comment>
<feature type="domain" description="Exostosin GT47" evidence="4">
    <location>
        <begin position="127"/>
        <end position="419"/>
    </location>
</feature>
<evidence type="ECO:0000256" key="3">
    <source>
        <dbReference type="ARBA" id="ARBA00023034"/>
    </source>
</evidence>
<organism evidence="5 6">
    <name type="scientific">Chloropicon roscoffensis</name>
    <dbReference type="NCBI Taxonomy" id="1461544"/>
    <lineage>
        <taxon>Eukaryota</taxon>
        <taxon>Viridiplantae</taxon>
        <taxon>Chlorophyta</taxon>
        <taxon>Chloropicophyceae</taxon>
        <taxon>Chloropicales</taxon>
        <taxon>Chloropicaceae</taxon>
        <taxon>Chloropicon</taxon>
    </lineage>
</organism>
<dbReference type="PANTHER" id="PTHR11062">
    <property type="entry name" value="EXOSTOSIN HEPARAN SULFATE GLYCOSYLTRANSFERASE -RELATED"/>
    <property type="match status" value="1"/>
</dbReference>
<protein>
    <submittedName>
        <fullName evidence="5">Exostosin-like glycosyltransferase</fullName>
    </submittedName>
</protein>
<dbReference type="Proteomes" id="UP001472866">
    <property type="component" value="Chromosome 08"/>
</dbReference>
<evidence type="ECO:0000313" key="6">
    <source>
        <dbReference type="Proteomes" id="UP001472866"/>
    </source>
</evidence>
<dbReference type="AlphaFoldDB" id="A0AAX4PCR4"/>
<evidence type="ECO:0000256" key="2">
    <source>
        <dbReference type="ARBA" id="ARBA00010271"/>
    </source>
</evidence>
<dbReference type="GO" id="GO:0000139">
    <property type="term" value="C:Golgi membrane"/>
    <property type="evidence" value="ECO:0007669"/>
    <property type="project" value="UniProtKB-SubCell"/>
</dbReference>